<gene>
    <name evidence="2" type="ORF">SPIL2461_LOCUS13530</name>
</gene>
<comment type="caution">
    <text evidence="2">The sequence shown here is derived from an EMBL/GenBank/DDBJ whole genome shotgun (WGS) entry which is preliminary data.</text>
</comment>
<sequence length="302" mass="34454">MKGWRVTGERSAATIKRPKGPGQRWLIPVQPDRNCSIHFGRLQAHMQLREDLAQIPVAVFGNGWGYWQSLFHRDDHKTIAKFITEHSSFKQRYIDMVKSVMPKHFAAVHCRLGDREAIPLFNCSAFGFGMGLDETWPMMTKNSICMRPVLKPKGKTSKELVPAPEFMSMAQAVAAWELPEEIKTVYIATNRPKDPVVKNVTKVLEARKMQVWTWETISPRLKIGTGAPRDGTVTSIMEQSVAIQADRFLPSFPSSWGSVVLTRRLVAEKPDAEEQHELMVRNLELWGQKTKCNFNYTWNVSD</sequence>
<organism evidence="2 3">
    <name type="scientific">Symbiodinium pilosum</name>
    <name type="common">Dinoflagellate</name>
    <dbReference type="NCBI Taxonomy" id="2952"/>
    <lineage>
        <taxon>Eukaryota</taxon>
        <taxon>Sar</taxon>
        <taxon>Alveolata</taxon>
        <taxon>Dinophyceae</taxon>
        <taxon>Suessiales</taxon>
        <taxon>Symbiodiniaceae</taxon>
        <taxon>Symbiodinium</taxon>
    </lineage>
</organism>
<evidence type="ECO:0000256" key="1">
    <source>
        <dbReference type="SAM" id="MobiDB-lite"/>
    </source>
</evidence>
<protein>
    <submittedName>
        <fullName evidence="2">Uncharacterized protein</fullName>
    </submittedName>
</protein>
<dbReference type="OrthoDB" id="10588494at2759"/>
<feature type="region of interest" description="Disordered" evidence="1">
    <location>
        <begin position="1"/>
        <end position="20"/>
    </location>
</feature>
<reference evidence="2" key="1">
    <citation type="submission" date="2021-02" db="EMBL/GenBank/DDBJ databases">
        <authorList>
            <person name="Dougan E. K."/>
            <person name="Rhodes N."/>
            <person name="Thang M."/>
            <person name="Chan C."/>
        </authorList>
    </citation>
    <scope>NUCLEOTIDE SEQUENCE</scope>
</reference>
<proteinExistence type="predicted"/>
<dbReference type="Proteomes" id="UP000649617">
    <property type="component" value="Unassembled WGS sequence"/>
</dbReference>
<name>A0A812T5U1_SYMPI</name>
<keyword evidence="3" id="KW-1185">Reference proteome</keyword>
<evidence type="ECO:0000313" key="2">
    <source>
        <dbReference type="EMBL" id="CAE7517806.1"/>
    </source>
</evidence>
<dbReference type="Gene3D" id="3.40.50.11350">
    <property type="match status" value="1"/>
</dbReference>
<accession>A0A812T5U1</accession>
<dbReference type="AlphaFoldDB" id="A0A812T5U1"/>
<evidence type="ECO:0000313" key="3">
    <source>
        <dbReference type="Proteomes" id="UP000649617"/>
    </source>
</evidence>
<dbReference type="EMBL" id="CAJNIZ010029668">
    <property type="protein sequence ID" value="CAE7517806.1"/>
    <property type="molecule type" value="Genomic_DNA"/>
</dbReference>